<feature type="region of interest" description="Disordered" evidence="1">
    <location>
        <begin position="42"/>
        <end position="62"/>
    </location>
</feature>
<dbReference type="EMBL" id="WTPW01000442">
    <property type="protein sequence ID" value="KAF0511021.1"/>
    <property type="molecule type" value="Genomic_DNA"/>
</dbReference>
<dbReference type="Proteomes" id="UP000439903">
    <property type="component" value="Unassembled WGS sequence"/>
</dbReference>
<name>A0A8H4ALV2_GIGMA</name>
<proteinExistence type="predicted"/>
<reference evidence="2 3" key="1">
    <citation type="journal article" date="2019" name="Environ. Microbiol.">
        <title>At the nexus of three kingdoms: the genome of the mycorrhizal fungus Gigaspora margarita provides insights into plant, endobacterial and fungal interactions.</title>
        <authorList>
            <person name="Venice F."/>
            <person name="Ghignone S."/>
            <person name="Salvioli di Fossalunga A."/>
            <person name="Amselem J."/>
            <person name="Novero M."/>
            <person name="Xianan X."/>
            <person name="Sedzielewska Toro K."/>
            <person name="Morin E."/>
            <person name="Lipzen A."/>
            <person name="Grigoriev I.V."/>
            <person name="Henrissat B."/>
            <person name="Martin F.M."/>
            <person name="Bonfante P."/>
        </authorList>
    </citation>
    <scope>NUCLEOTIDE SEQUENCE [LARGE SCALE GENOMIC DNA]</scope>
    <source>
        <strain evidence="2 3">BEG34</strain>
    </source>
</reference>
<gene>
    <name evidence="2" type="ORF">F8M41_018341</name>
</gene>
<organism evidence="2 3">
    <name type="scientific">Gigaspora margarita</name>
    <dbReference type="NCBI Taxonomy" id="4874"/>
    <lineage>
        <taxon>Eukaryota</taxon>
        <taxon>Fungi</taxon>
        <taxon>Fungi incertae sedis</taxon>
        <taxon>Mucoromycota</taxon>
        <taxon>Glomeromycotina</taxon>
        <taxon>Glomeromycetes</taxon>
        <taxon>Diversisporales</taxon>
        <taxon>Gigasporaceae</taxon>
        <taxon>Gigaspora</taxon>
    </lineage>
</organism>
<evidence type="ECO:0000313" key="2">
    <source>
        <dbReference type="EMBL" id="KAF0511021.1"/>
    </source>
</evidence>
<comment type="caution">
    <text evidence="2">The sequence shown here is derived from an EMBL/GenBank/DDBJ whole genome shotgun (WGS) entry which is preliminary data.</text>
</comment>
<evidence type="ECO:0000256" key="1">
    <source>
        <dbReference type="SAM" id="MobiDB-lite"/>
    </source>
</evidence>
<dbReference type="AlphaFoldDB" id="A0A8H4ALV2"/>
<evidence type="ECO:0000313" key="3">
    <source>
        <dbReference type="Proteomes" id="UP000439903"/>
    </source>
</evidence>
<sequence>MLKLKRIKWDERHKQKKKTTQASNSYSFKIIMQTTAWIQIPERSDRMKQDRPLNKSDEKNEVNKNVIIENSSDKFQSRRKDHTTKTRFDGNRKAYKTDEINKYLLFIT</sequence>
<protein>
    <submittedName>
        <fullName evidence="2">Uncharacterized protein</fullName>
    </submittedName>
</protein>
<feature type="region of interest" description="Disordered" evidence="1">
    <location>
        <begin position="1"/>
        <end position="23"/>
    </location>
</feature>
<accession>A0A8H4ALV2</accession>
<keyword evidence="3" id="KW-1185">Reference proteome</keyword>